<comment type="caution">
    <text evidence="2">The sequence shown here is derived from an EMBL/GenBank/DDBJ whole genome shotgun (WGS) entry which is preliminary data.</text>
</comment>
<evidence type="ECO:0000259" key="1">
    <source>
        <dbReference type="SMART" id="SM00460"/>
    </source>
</evidence>
<gene>
    <name evidence="2" type="ORF">DIT97_13785</name>
</gene>
<dbReference type="AlphaFoldDB" id="A0A3D3R5G8"/>
<dbReference type="SMART" id="SM00460">
    <property type="entry name" value="TGc"/>
    <property type="match status" value="1"/>
</dbReference>
<dbReference type="Proteomes" id="UP000263642">
    <property type="component" value="Unassembled WGS sequence"/>
</dbReference>
<dbReference type="InterPro" id="IPR002931">
    <property type="entry name" value="Transglutaminase-like"/>
</dbReference>
<feature type="domain" description="Transglutaminase-like" evidence="1">
    <location>
        <begin position="176"/>
        <end position="247"/>
    </location>
</feature>
<evidence type="ECO:0000313" key="2">
    <source>
        <dbReference type="EMBL" id="HCO24055.1"/>
    </source>
</evidence>
<dbReference type="InterPro" id="IPR013589">
    <property type="entry name" value="Bac_transglu_N"/>
</dbReference>
<evidence type="ECO:0000313" key="3">
    <source>
        <dbReference type="Proteomes" id="UP000263642"/>
    </source>
</evidence>
<accession>A0A3D3R5G8</accession>
<reference evidence="2 3" key="1">
    <citation type="journal article" date="2018" name="Nat. Biotechnol.">
        <title>A standardized bacterial taxonomy based on genome phylogeny substantially revises the tree of life.</title>
        <authorList>
            <person name="Parks D.H."/>
            <person name="Chuvochina M."/>
            <person name="Waite D.W."/>
            <person name="Rinke C."/>
            <person name="Skarshewski A."/>
            <person name="Chaumeil P.A."/>
            <person name="Hugenholtz P."/>
        </authorList>
    </citation>
    <scope>NUCLEOTIDE SEQUENCE [LARGE SCALE GENOMIC DNA]</scope>
    <source>
        <strain evidence="2">UBA9375</strain>
    </source>
</reference>
<dbReference type="Gene3D" id="3.10.620.30">
    <property type="match status" value="1"/>
</dbReference>
<protein>
    <submittedName>
        <fullName evidence="2">Transglutaminase</fullName>
    </submittedName>
</protein>
<dbReference type="PANTHER" id="PTHR33490">
    <property type="entry name" value="BLR5614 PROTEIN-RELATED"/>
    <property type="match status" value="1"/>
</dbReference>
<dbReference type="Pfam" id="PF01841">
    <property type="entry name" value="Transglut_core"/>
    <property type="match status" value="1"/>
</dbReference>
<dbReference type="InterPro" id="IPR038765">
    <property type="entry name" value="Papain-like_cys_pep_sf"/>
</dbReference>
<organism evidence="2 3">
    <name type="scientific">Gimesia maris</name>
    <dbReference type="NCBI Taxonomy" id="122"/>
    <lineage>
        <taxon>Bacteria</taxon>
        <taxon>Pseudomonadati</taxon>
        <taxon>Planctomycetota</taxon>
        <taxon>Planctomycetia</taxon>
        <taxon>Planctomycetales</taxon>
        <taxon>Planctomycetaceae</taxon>
        <taxon>Gimesia</taxon>
    </lineage>
</organism>
<sequence length="303" mass="33499">MKYKITHTTKYAYSQAVPVCHNLVHLAPRALPVQMCKEFQLLIHPEPFSITHRKDYFGNDVSYFSIDQAHMGLSVTATSQVSVMEPPPVAAAETPAWENVVRQLKEEHTAGVLDAYQYTFDSPGVKLFPELADYAKASFTENRPILEAVLDLTARINKEFKYDPRATNVNTEISEVFEQRHGVCQDFAHFQIGCLRALNLAARYVSGYLRTNPPPGKPRLVGADASHAWLSVYCGDKAGWIDVDPTNNVQTSADHITVAWGRDYYDVCPIQGTIVGGGEHRMTVSVDVAPEEPQPAPPAANGA</sequence>
<dbReference type="EMBL" id="DQAY01000078">
    <property type="protein sequence ID" value="HCO24055.1"/>
    <property type="molecule type" value="Genomic_DNA"/>
</dbReference>
<dbReference type="SUPFAM" id="SSF54001">
    <property type="entry name" value="Cysteine proteinases"/>
    <property type="match status" value="1"/>
</dbReference>
<name>A0A3D3R5G8_9PLAN</name>
<dbReference type="Pfam" id="PF08379">
    <property type="entry name" value="Bact_transglu_N"/>
    <property type="match status" value="1"/>
</dbReference>
<proteinExistence type="predicted"/>
<dbReference type="PANTHER" id="PTHR33490:SF7">
    <property type="entry name" value="BLR2979 PROTEIN"/>
    <property type="match status" value="1"/>
</dbReference>